<dbReference type="eggNOG" id="ENOG502SM4A">
    <property type="taxonomic scope" value="Eukaryota"/>
</dbReference>
<evidence type="ECO:0000313" key="7">
    <source>
        <dbReference type="EnsemblProtists" id="Phyra96705"/>
    </source>
</evidence>
<feature type="domain" description="DNA ligase OB-like" evidence="6">
    <location>
        <begin position="186"/>
        <end position="248"/>
    </location>
</feature>
<protein>
    <recommendedName>
        <fullName evidence="6">DNA ligase OB-like domain-containing protein</fullName>
    </recommendedName>
</protein>
<evidence type="ECO:0000256" key="4">
    <source>
        <dbReference type="ARBA" id="ARBA00023204"/>
    </source>
</evidence>
<dbReference type="STRING" id="164328.H3HE25"/>
<accession>H3HE25</accession>
<dbReference type="GO" id="GO:0006281">
    <property type="term" value="P:DNA repair"/>
    <property type="evidence" value="ECO:0007669"/>
    <property type="project" value="UniProtKB-KW"/>
</dbReference>
<dbReference type="Gene3D" id="2.40.50.140">
    <property type="entry name" value="Nucleic acid-binding proteins"/>
    <property type="match status" value="1"/>
</dbReference>
<dbReference type="SUPFAM" id="SSF50249">
    <property type="entry name" value="Nucleic acid-binding proteins"/>
    <property type="match status" value="1"/>
</dbReference>
<dbReference type="CDD" id="cd07896">
    <property type="entry name" value="Adenylation_kDNA_ligase_like"/>
    <property type="match status" value="1"/>
</dbReference>
<dbReference type="GO" id="GO:0003911">
    <property type="term" value="F:DNA ligase (NAD+) activity"/>
    <property type="evidence" value="ECO:0000318"/>
    <property type="project" value="GO_Central"/>
</dbReference>
<dbReference type="EnsemblProtists" id="Phyra96705">
    <property type="protein sequence ID" value="Phyra96705"/>
    <property type="gene ID" value="Phyra96705"/>
</dbReference>
<evidence type="ECO:0000256" key="3">
    <source>
        <dbReference type="ARBA" id="ARBA00022763"/>
    </source>
</evidence>
<dbReference type="InterPro" id="IPR029319">
    <property type="entry name" value="DNA_ligase_OB"/>
</dbReference>
<dbReference type="CDD" id="cd08041">
    <property type="entry name" value="OBF_kDNA_ligase_like"/>
    <property type="match status" value="1"/>
</dbReference>
<dbReference type="PANTHER" id="PTHR47810:SF1">
    <property type="entry name" value="DNA LIGASE B"/>
    <property type="match status" value="1"/>
</dbReference>
<dbReference type="InParanoid" id="H3HE25"/>
<evidence type="ECO:0000259" key="6">
    <source>
        <dbReference type="Pfam" id="PF14743"/>
    </source>
</evidence>
<dbReference type="InterPro" id="IPR012340">
    <property type="entry name" value="NA-bd_OB-fold"/>
</dbReference>
<proteinExistence type="predicted"/>
<dbReference type="PANTHER" id="PTHR47810">
    <property type="entry name" value="DNA LIGASE"/>
    <property type="match status" value="1"/>
</dbReference>
<name>H3HE25_PHYRM</name>
<keyword evidence="3" id="KW-0227">DNA damage</keyword>
<dbReference type="Gene3D" id="3.30.470.30">
    <property type="entry name" value="DNA ligase/mRNA capping enzyme"/>
    <property type="match status" value="1"/>
</dbReference>
<dbReference type="VEuPathDB" id="FungiDB:KRP23_13645"/>
<dbReference type="VEuPathDB" id="FungiDB:KRP22_8291"/>
<feature type="region of interest" description="Disordered" evidence="5">
    <location>
        <begin position="421"/>
        <end position="440"/>
    </location>
</feature>
<dbReference type="GO" id="GO:0006260">
    <property type="term" value="P:DNA replication"/>
    <property type="evidence" value="ECO:0007669"/>
    <property type="project" value="UniProtKB-KW"/>
</dbReference>
<keyword evidence="4" id="KW-0234">DNA repair</keyword>
<dbReference type="Pfam" id="PF14743">
    <property type="entry name" value="DNA_ligase_OB_2"/>
    <property type="match status" value="1"/>
</dbReference>
<dbReference type="HOGENOM" id="CLU_012958_0_0_1"/>
<sequence length="630" mass="71255">MVYSCSCPAWRNQRHPPTSRTCKHLKQLLGDAFEMERARGSATAPRGTASANGSSRAVKWEREKDDPTGWWVSEKLDGVRAFWDSSKKIFLSRLGNEYPAPSWFTARFPGDVDLDGELFGGREKASSKYIEWVEHTKCKSLEHLDEVFSEIEKLGGEGLMIRRSSSLLKIKSFHDGEAEVLAHEDGKGKYVGMVGALRCRMASGKMFKVASGLSDAQRDKPPAVGSIIVYKCQELTNDGIPRFPVFVGLAADKTCAKDPVIANAVGHDANSDAGGVFFRVPCALLVEFLDLRGSINLLNASRWLRYDRVLTATALEKTRYAQHFHQKCAADWWHLTPAWKADGRLEEEPTSDIWEDCHVRTAAGKELTHWKDTVRDTPQWQHVPLLSIIDFMVSKLLPQSYISFKYAATVYTARPVIVRLHPPENSDDRREDGQDARDQDVARRINTGNVTCAVCQLYADEVDRYQTKVAEMVSEWREAVKKELPGWKEKGMHQMEIDRRTYEMREEMIPYNGFFTSNVARRHGDVIIRHICSYWTTLDHLKINTLGYNDASQLVAALTSDIRKQCQHFSKIKQAMTNAFPRVARIRYEVDEPEPPLSTNLWLEAAVTELVAGVSPSGFLCGMLFIEKSV</sequence>
<evidence type="ECO:0000256" key="2">
    <source>
        <dbReference type="ARBA" id="ARBA00022705"/>
    </source>
</evidence>
<evidence type="ECO:0000256" key="5">
    <source>
        <dbReference type="SAM" id="MobiDB-lite"/>
    </source>
</evidence>
<dbReference type="AlphaFoldDB" id="H3HE25"/>
<reference evidence="8" key="1">
    <citation type="journal article" date="2006" name="Science">
        <title>Phytophthora genome sequences uncover evolutionary origins and mechanisms of pathogenesis.</title>
        <authorList>
            <person name="Tyler B.M."/>
            <person name="Tripathy S."/>
            <person name="Zhang X."/>
            <person name="Dehal P."/>
            <person name="Jiang R.H."/>
            <person name="Aerts A."/>
            <person name="Arredondo F.D."/>
            <person name="Baxter L."/>
            <person name="Bensasson D."/>
            <person name="Beynon J.L."/>
            <person name="Chapman J."/>
            <person name="Damasceno C.M."/>
            <person name="Dorrance A.E."/>
            <person name="Dou D."/>
            <person name="Dickerman A.W."/>
            <person name="Dubchak I.L."/>
            <person name="Garbelotto M."/>
            <person name="Gijzen M."/>
            <person name="Gordon S.G."/>
            <person name="Govers F."/>
            <person name="Grunwald N.J."/>
            <person name="Huang W."/>
            <person name="Ivors K.L."/>
            <person name="Jones R.W."/>
            <person name="Kamoun S."/>
            <person name="Krampis K."/>
            <person name="Lamour K.H."/>
            <person name="Lee M.K."/>
            <person name="McDonald W.H."/>
            <person name="Medina M."/>
            <person name="Meijer H.J."/>
            <person name="Nordberg E.K."/>
            <person name="Maclean D.J."/>
            <person name="Ospina-Giraldo M.D."/>
            <person name="Morris P.F."/>
            <person name="Phuntumart V."/>
            <person name="Putnam N.H."/>
            <person name="Rash S."/>
            <person name="Rose J.K."/>
            <person name="Sakihama Y."/>
            <person name="Salamov A.A."/>
            <person name="Savidor A."/>
            <person name="Scheuring C.F."/>
            <person name="Smith B.M."/>
            <person name="Sobral B.W."/>
            <person name="Terry A."/>
            <person name="Torto-Alalibo T.A."/>
            <person name="Win J."/>
            <person name="Xu Z."/>
            <person name="Zhang H."/>
            <person name="Grigoriev I.V."/>
            <person name="Rokhsar D.S."/>
            <person name="Boore J.L."/>
        </authorList>
    </citation>
    <scope>NUCLEOTIDE SEQUENCE [LARGE SCALE GENOMIC DNA]</scope>
    <source>
        <strain evidence="8">Pr102</strain>
    </source>
</reference>
<keyword evidence="2" id="KW-0235">DNA replication</keyword>
<evidence type="ECO:0000313" key="8">
    <source>
        <dbReference type="Proteomes" id="UP000005238"/>
    </source>
</evidence>
<dbReference type="SUPFAM" id="SSF56091">
    <property type="entry name" value="DNA ligase/mRNA capping enzyme, catalytic domain"/>
    <property type="match status" value="1"/>
</dbReference>
<keyword evidence="8" id="KW-1185">Reference proteome</keyword>
<keyword evidence="1" id="KW-0436">Ligase</keyword>
<organism evidence="7 8">
    <name type="scientific">Phytophthora ramorum</name>
    <name type="common">Sudden oak death agent</name>
    <dbReference type="NCBI Taxonomy" id="164328"/>
    <lineage>
        <taxon>Eukaryota</taxon>
        <taxon>Sar</taxon>
        <taxon>Stramenopiles</taxon>
        <taxon>Oomycota</taxon>
        <taxon>Peronosporomycetes</taxon>
        <taxon>Peronosporales</taxon>
        <taxon>Peronosporaceae</taxon>
        <taxon>Phytophthora</taxon>
    </lineage>
</organism>
<evidence type="ECO:0000256" key="1">
    <source>
        <dbReference type="ARBA" id="ARBA00022598"/>
    </source>
</evidence>
<dbReference type="EMBL" id="DS566095">
    <property type="status" value="NOT_ANNOTATED_CDS"/>
    <property type="molecule type" value="Genomic_DNA"/>
</dbReference>
<dbReference type="InterPro" id="IPR050326">
    <property type="entry name" value="NAD_dep_DNA_ligaseB"/>
</dbReference>
<dbReference type="Proteomes" id="UP000005238">
    <property type="component" value="Unassembled WGS sequence"/>
</dbReference>
<reference evidence="7" key="2">
    <citation type="submission" date="2015-06" db="UniProtKB">
        <authorList>
            <consortium name="EnsemblProtists"/>
        </authorList>
    </citation>
    <scope>IDENTIFICATION</scope>
    <source>
        <strain evidence="7">Pr102</strain>
    </source>
</reference>